<sequence>MTVRLGLDRVRDEGFRLPGAGRIGLVANASSVGRDFLSAPEILLGINGVRLDRIFSPQHGYGGEKQDNMIESDHGTHSVTGLPIFSLYGEVREPTDAMLDGLDAVVFDVPDVGTRVYTFLITMLHVMRAAGRCGVPVYVLDRPNPIGPRIDGPILTPEFRSFVGLSPVPLQHGLTAGEYASFGRTALGIDVDLQVVTMNGWRRNLPYDLTGVPWVFPSPNMPTLETAVVYPGGVMLEGVNLSEGRGTTRPFELFGAPWIDPRGVVGEIVSARRASGSNALEGALLRQVSYEPTFHKFLGETVHGFQMHVLDRKSFRPVLAYVEVFRAIRAHHGRLFDWRQPPYEYETEKLPIDLITGSTQVRQAIEDNVPAVELAREWVLELDQYREAVRPHLLYSGGLV</sequence>
<comment type="caution">
    <text evidence="3">The sequence shown here is derived from an EMBL/GenBank/DDBJ whole genome shotgun (WGS) entry which is preliminary data.</text>
</comment>
<dbReference type="AlphaFoldDB" id="A0A956SD93"/>
<dbReference type="GO" id="GO:0033922">
    <property type="term" value="F:peptidoglycan beta-N-acetylmuramidase activity"/>
    <property type="evidence" value="ECO:0007669"/>
    <property type="project" value="InterPro"/>
</dbReference>
<dbReference type="Pfam" id="PF07075">
    <property type="entry name" value="NamZ_N"/>
    <property type="match status" value="1"/>
</dbReference>
<evidence type="ECO:0000313" key="3">
    <source>
        <dbReference type="EMBL" id="MCA9756352.1"/>
    </source>
</evidence>
<evidence type="ECO:0000313" key="4">
    <source>
        <dbReference type="Proteomes" id="UP000739538"/>
    </source>
</evidence>
<accession>A0A956SD93</accession>
<dbReference type="InterPro" id="IPR008302">
    <property type="entry name" value="NamZ"/>
</dbReference>
<gene>
    <name evidence="3" type="ORF">KDA27_11170</name>
</gene>
<dbReference type="PANTHER" id="PTHR42915">
    <property type="entry name" value="HYPOTHETICAL 460 KDA PROTEIN IN FEUA-SIGW INTERGENIC REGION [PRECURSOR]"/>
    <property type="match status" value="1"/>
</dbReference>
<organism evidence="3 4">
    <name type="scientific">Eiseniibacteriota bacterium</name>
    <dbReference type="NCBI Taxonomy" id="2212470"/>
    <lineage>
        <taxon>Bacteria</taxon>
        <taxon>Candidatus Eiseniibacteriota</taxon>
    </lineage>
</organism>
<evidence type="ECO:0000259" key="1">
    <source>
        <dbReference type="Pfam" id="PF07075"/>
    </source>
</evidence>
<dbReference type="PIRSF" id="PIRSF016719">
    <property type="entry name" value="UCP016719"/>
    <property type="match status" value="1"/>
</dbReference>
<reference evidence="3" key="1">
    <citation type="submission" date="2020-04" db="EMBL/GenBank/DDBJ databases">
        <authorList>
            <person name="Zhang T."/>
        </authorList>
    </citation>
    <scope>NUCLEOTIDE SEQUENCE</scope>
    <source>
        <strain evidence="3">HKST-UBA02</strain>
    </source>
</reference>
<name>A0A956SD93_UNCEI</name>
<dbReference type="PANTHER" id="PTHR42915:SF1">
    <property type="entry name" value="PEPTIDOGLYCAN BETA-N-ACETYLMURAMIDASE NAMZ"/>
    <property type="match status" value="1"/>
</dbReference>
<protein>
    <submittedName>
        <fullName evidence="3">DUF1343 domain-containing protein</fullName>
    </submittedName>
</protein>
<dbReference type="EMBL" id="JAGQHS010000050">
    <property type="protein sequence ID" value="MCA9756352.1"/>
    <property type="molecule type" value="Genomic_DNA"/>
</dbReference>
<reference evidence="3" key="2">
    <citation type="journal article" date="2021" name="Microbiome">
        <title>Successional dynamics and alternative stable states in a saline activated sludge microbial community over 9 years.</title>
        <authorList>
            <person name="Wang Y."/>
            <person name="Ye J."/>
            <person name="Ju F."/>
            <person name="Liu L."/>
            <person name="Boyd J.A."/>
            <person name="Deng Y."/>
            <person name="Parks D.H."/>
            <person name="Jiang X."/>
            <person name="Yin X."/>
            <person name="Woodcroft B.J."/>
            <person name="Tyson G.W."/>
            <person name="Hugenholtz P."/>
            <person name="Polz M.F."/>
            <person name="Zhang T."/>
        </authorList>
    </citation>
    <scope>NUCLEOTIDE SEQUENCE</scope>
    <source>
        <strain evidence="3">HKST-UBA02</strain>
    </source>
</reference>
<proteinExistence type="predicted"/>
<dbReference type="InterPro" id="IPR048502">
    <property type="entry name" value="NamZ_N"/>
</dbReference>
<dbReference type="Gene3D" id="3.40.50.12170">
    <property type="entry name" value="Uncharacterised protein PF07075, DUF1343"/>
    <property type="match status" value="1"/>
</dbReference>
<dbReference type="InterPro" id="IPR048503">
    <property type="entry name" value="NamZ_C"/>
</dbReference>
<dbReference type="Pfam" id="PF20732">
    <property type="entry name" value="NamZ_C"/>
    <property type="match status" value="1"/>
</dbReference>
<feature type="domain" description="Peptidoglycan beta-N-acetylmuramidase NamZ C-terminal" evidence="2">
    <location>
        <begin position="228"/>
        <end position="395"/>
    </location>
</feature>
<dbReference type="Gene3D" id="3.90.1150.140">
    <property type="match status" value="1"/>
</dbReference>
<dbReference type="Proteomes" id="UP000739538">
    <property type="component" value="Unassembled WGS sequence"/>
</dbReference>
<feature type="domain" description="Peptidoglycan beta-N-acetylmuramidase NamZ N-terminal" evidence="1">
    <location>
        <begin position="23"/>
        <end position="224"/>
    </location>
</feature>
<evidence type="ECO:0000259" key="2">
    <source>
        <dbReference type="Pfam" id="PF20732"/>
    </source>
</evidence>